<comment type="similarity">
    <text evidence="2">Belongs to the glycosyltransferase 2 family.</text>
</comment>
<comment type="caution">
    <text evidence="6">The sequence shown here is derived from an EMBL/GenBank/DDBJ whole genome shotgun (WGS) entry which is preliminary data.</text>
</comment>
<evidence type="ECO:0000256" key="4">
    <source>
        <dbReference type="ARBA" id="ARBA00022679"/>
    </source>
</evidence>
<dbReference type="Gene3D" id="3.90.550.10">
    <property type="entry name" value="Spore Coat Polysaccharide Biosynthesis Protein SpsA, Chain A"/>
    <property type="match status" value="1"/>
</dbReference>
<dbReference type="InterPro" id="IPR001173">
    <property type="entry name" value="Glyco_trans_2-like"/>
</dbReference>
<dbReference type="Pfam" id="PF00535">
    <property type="entry name" value="Glycos_transf_2"/>
    <property type="match status" value="1"/>
</dbReference>
<dbReference type="EMBL" id="QWLM01000010">
    <property type="protein sequence ID" value="RHW45343.1"/>
    <property type="molecule type" value="Genomic_DNA"/>
</dbReference>
<dbReference type="PANTHER" id="PTHR43179">
    <property type="entry name" value="RHAMNOSYLTRANSFERASE WBBL"/>
    <property type="match status" value="1"/>
</dbReference>
<proteinExistence type="inferred from homology"/>
<evidence type="ECO:0000256" key="1">
    <source>
        <dbReference type="ARBA" id="ARBA00004776"/>
    </source>
</evidence>
<dbReference type="RefSeq" id="WP_118913659.1">
    <property type="nucleotide sequence ID" value="NZ_CBCRVH010000007.1"/>
</dbReference>
<evidence type="ECO:0000313" key="7">
    <source>
        <dbReference type="Proteomes" id="UP000285376"/>
    </source>
</evidence>
<sequence>MTQEPQTGATPPRVGVVLMTMGNRPDDLERAISSLNQQRGVELDIVLLGNGWNPAENPWPFPANVRTIHSPENLGIPEGRNVGAREARGDYLFFYDDDATLPTDHVLADMVAELEKRADNAVIGPLGQDPTGKPTPRRWIPRLNVKNNGKPGPATWFLEGIHLSRRTAFDQVGGWPGHFFYGHEGIDLAWRLIDAGWVIQYVPSITVNHPATSPARHAVYYRMNARNRVWVAKRNLPAPLVPLYIGNWAAITLLRVKDKTALKVWFAGLAEGLRTDAGERHVMSWRTVAKLTRLGRPPVI</sequence>
<comment type="pathway">
    <text evidence="1">Cell wall biogenesis; cell wall polysaccharide biosynthesis.</text>
</comment>
<dbReference type="SUPFAM" id="SSF53448">
    <property type="entry name" value="Nucleotide-diphospho-sugar transferases"/>
    <property type="match status" value="1"/>
</dbReference>
<dbReference type="InterPro" id="IPR029044">
    <property type="entry name" value="Nucleotide-diphossugar_trans"/>
</dbReference>
<dbReference type="Proteomes" id="UP000285376">
    <property type="component" value="Unassembled WGS sequence"/>
</dbReference>
<organism evidence="6 7">
    <name type="scientific">Dermacoccus abyssi</name>
    <dbReference type="NCBI Taxonomy" id="322596"/>
    <lineage>
        <taxon>Bacteria</taxon>
        <taxon>Bacillati</taxon>
        <taxon>Actinomycetota</taxon>
        <taxon>Actinomycetes</taxon>
        <taxon>Micrococcales</taxon>
        <taxon>Dermacoccaceae</taxon>
        <taxon>Dermacoccus</taxon>
    </lineage>
</organism>
<reference evidence="6 7" key="1">
    <citation type="submission" date="2018-08" db="EMBL/GenBank/DDBJ databases">
        <title>Whole genome sequence analysis of Dermacoccus abyssi bacteria isolated from Deep Mariana trench Micromonospora spp reveals genes involved in the environmental adaptation and production of secondary metabolites.</title>
        <authorList>
            <person name="Abdel-Mageed W.M."/>
            <person name="Lehri B."/>
            <person name="Nouioui I."/>
            <person name="Goodfellow I."/>
            <person name="Jaspars M."/>
            <person name="Karlyshev A."/>
        </authorList>
    </citation>
    <scope>NUCLEOTIDE SEQUENCE [LARGE SCALE GENOMIC DNA]</scope>
    <source>
        <strain evidence="6 7">MT1.1</strain>
    </source>
</reference>
<protein>
    <submittedName>
        <fullName evidence="6">Glycosyltransferase family 2 protein</fullName>
    </submittedName>
</protein>
<dbReference type="PANTHER" id="PTHR43179:SF12">
    <property type="entry name" value="GALACTOFURANOSYLTRANSFERASE GLFT2"/>
    <property type="match status" value="1"/>
</dbReference>
<evidence type="ECO:0000259" key="5">
    <source>
        <dbReference type="Pfam" id="PF00535"/>
    </source>
</evidence>
<keyword evidence="3" id="KW-0328">Glycosyltransferase</keyword>
<feature type="domain" description="Glycosyltransferase 2-like" evidence="5">
    <location>
        <begin position="17"/>
        <end position="148"/>
    </location>
</feature>
<evidence type="ECO:0000256" key="3">
    <source>
        <dbReference type="ARBA" id="ARBA00022676"/>
    </source>
</evidence>
<evidence type="ECO:0000313" key="6">
    <source>
        <dbReference type="EMBL" id="RHW45343.1"/>
    </source>
</evidence>
<gene>
    <name evidence="6" type="ORF">D1832_09530</name>
</gene>
<accession>A0A417Z4U5</accession>
<evidence type="ECO:0000256" key="2">
    <source>
        <dbReference type="ARBA" id="ARBA00006739"/>
    </source>
</evidence>
<dbReference type="GO" id="GO:0016757">
    <property type="term" value="F:glycosyltransferase activity"/>
    <property type="evidence" value="ECO:0007669"/>
    <property type="project" value="UniProtKB-KW"/>
</dbReference>
<dbReference type="AlphaFoldDB" id="A0A417Z4U5"/>
<name>A0A417Z4U5_9MICO</name>
<keyword evidence="4 6" id="KW-0808">Transferase</keyword>